<dbReference type="EMBL" id="OX459940">
    <property type="protein sequence ID" value="CAI9174363.1"/>
    <property type="molecule type" value="Genomic_DNA"/>
</dbReference>
<evidence type="ECO:0000313" key="1">
    <source>
        <dbReference type="EMBL" id="CAI9174363.1"/>
    </source>
</evidence>
<reference evidence="1" key="1">
    <citation type="submission" date="2023-04" db="EMBL/GenBank/DDBJ databases">
        <authorList>
            <consortium name="ELIXIR-Norway"/>
        </authorList>
    </citation>
    <scope>NUCLEOTIDE SEQUENCE [LARGE SCALE GENOMIC DNA]</scope>
</reference>
<organism evidence="1 2">
    <name type="scientific">Rangifer tarandus platyrhynchus</name>
    <name type="common">Svalbard reindeer</name>
    <dbReference type="NCBI Taxonomy" id="3082113"/>
    <lineage>
        <taxon>Eukaryota</taxon>
        <taxon>Metazoa</taxon>
        <taxon>Chordata</taxon>
        <taxon>Craniata</taxon>
        <taxon>Vertebrata</taxon>
        <taxon>Euteleostomi</taxon>
        <taxon>Mammalia</taxon>
        <taxon>Eutheria</taxon>
        <taxon>Laurasiatheria</taxon>
        <taxon>Artiodactyla</taxon>
        <taxon>Ruminantia</taxon>
        <taxon>Pecora</taxon>
        <taxon>Cervidae</taxon>
        <taxon>Odocoileinae</taxon>
        <taxon>Rangifer</taxon>
    </lineage>
</organism>
<dbReference type="Proteomes" id="UP001176941">
    <property type="component" value="Chromosome 4"/>
</dbReference>
<gene>
    <name evidence="1" type="ORF">MRATA1EN1_LOCUS23325</name>
</gene>
<accession>A0ABN8ZP50</accession>
<evidence type="ECO:0000313" key="2">
    <source>
        <dbReference type="Proteomes" id="UP001176941"/>
    </source>
</evidence>
<name>A0ABN8ZP50_RANTA</name>
<keyword evidence="2" id="KW-1185">Reference proteome</keyword>
<protein>
    <submittedName>
        <fullName evidence="1">Uncharacterized protein</fullName>
    </submittedName>
</protein>
<sequence length="124" mass="13917">MVRRPTHGHLIIFCETEKLPEESVNIDSWCLCCFLSHVQLFVAPQTVFCQALLPMKFSRQKSLKPFPFPGDLLNPGIEYMSLVSLALAGRFFTTNTTWEALIDSRAVVNGLDGLSRAWKSKIGS</sequence>
<proteinExistence type="predicted"/>